<dbReference type="Gene3D" id="2.60.40.820">
    <property type="entry name" value="Transcription factor, T-box"/>
    <property type="match status" value="1"/>
</dbReference>
<dbReference type="Pfam" id="PF00907">
    <property type="entry name" value="T-box"/>
    <property type="match status" value="1"/>
</dbReference>
<dbReference type="GO" id="GO:0003700">
    <property type="term" value="F:DNA-binding transcription factor activity"/>
    <property type="evidence" value="ECO:0007669"/>
    <property type="project" value="InterPro"/>
</dbReference>
<reference evidence="9" key="1">
    <citation type="submission" date="2016-11" db="UniProtKB">
        <authorList>
            <consortium name="WormBaseParasite"/>
        </authorList>
    </citation>
    <scope>IDENTIFICATION</scope>
</reference>
<dbReference type="InterPro" id="IPR036960">
    <property type="entry name" value="T-box_sf"/>
</dbReference>
<keyword evidence="1" id="KW-0805">Transcription regulation</keyword>
<evidence type="ECO:0000259" key="7">
    <source>
        <dbReference type="PROSITE" id="PS50252"/>
    </source>
</evidence>
<proteinExistence type="predicted"/>
<evidence type="ECO:0000313" key="9">
    <source>
        <dbReference type="WBParaSite" id="Csp11.Scaffold517.g2738.t1"/>
    </source>
</evidence>
<dbReference type="Proteomes" id="UP000095282">
    <property type="component" value="Unplaced"/>
</dbReference>
<dbReference type="WBParaSite" id="Csp11.Scaffold517.g2738.t1">
    <property type="protein sequence ID" value="Csp11.Scaffold517.g2738.t1"/>
    <property type="gene ID" value="Csp11.Scaffold517.g2738"/>
</dbReference>
<feature type="domain" description="T-box" evidence="7">
    <location>
        <begin position="7"/>
        <end position="133"/>
    </location>
</feature>
<comment type="subcellular location">
    <subcellularLocation>
        <location evidence="5">Nucleus</location>
    </subcellularLocation>
</comment>
<protein>
    <submittedName>
        <fullName evidence="9">T-box domain-containing protein</fullName>
    </submittedName>
</protein>
<keyword evidence="3" id="KW-0804">Transcription</keyword>
<name>A0A1I7T606_9PELO</name>
<dbReference type="InterPro" id="IPR046360">
    <property type="entry name" value="T-box_DNA-bd"/>
</dbReference>
<dbReference type="SMART" id="SM00425">
    <property type="entry name" value="TBOX"/>
    <property type="match status" value="1"/>
</dbReference>
<evidence type="ECO:0000256" key="3">
    <source>
        <dbReference type="ARBA" id="ARBA00023163"/>
    </source>
</evidence>
<dbReference type="GO" id="GO:0005634">
    <property type="term" value="C:nucleus"/>
    <property type="evidence" value="ECO:0007669"/>
    <property type="project" value="UniProtKB-SubCell"/>
</dbReference>
<dbReference type="AlphaFoldDB" id="A0A1I7T606"/>
<dbReference type="InterPro" id="IPR008967">
    <property type="entry name" value="p53-like_TF_DNA-bd_sf"/>
</dbReference>
<organism evidence="8 9">
    <name type="scientific">Caenorhabditis tropicalis</name>
    <dbReference type="NCBI Taxonomy" id="1561998"/>
    <lineage>
        <taxon>Eukaryota</taxon>
        <taxon>Metazoa</taxon>
        <taxon>Ecdysozoa</taxon>
        <taxon>Nematoda</taxon>
        <taxon>Chromadorea</taxon>
        <taxon>Rhabditida</taxon>
        <taxon>Rhabditina</taxon>
        <taxon>Rhabditomorpha</taxon>
        <taxon>Rhabditoidea</taxon>
        <taxon>Rhabditidae</taxon>
        <taxon>Peloderinae</taxon>
        <taxon>Caenorhabditis</taxon>
    </lineage>
</organism>
<keyword evidence="2 5" id="KW-0238">DNA-binding</keyword>
<dbReference type="eggNOG" id="ENOG502RH38">
    <property type="taxonomic scope" value="Eukaryota"/>
</dbReference>
<dbReference type="STRING" id="1561998.A0A1I7T606"/>
<feature type="region of interest" description="Disordered" evidence="6">
    <location>
        <begin position="151"/>
        <end position="171"/>
    </location>
</feature>
<dbReference type="PROSITE" id="PS50252">
    <property type="entry name" value="TBOX_3"/>
    <property type="match status" value="1"/>
</dbReference>
<evidence type="ECO:0000256" key="6">
    <source>
        <dbReference type="SAM" id="MobiDB-lite"/>
    </source>
</evidence>
<accession>A0A1I7T606</accession>
<comment type="caution">
    <text evidence="5">Lacks conserved residue(s) required for the propagation of feature annotation.</text>
</comment>
<sequence length="262" mass="30577">MSIQVTVSNPLEWTPLTNYAEIVVSNRRLRPSPGFSYQVNGLVEDAHYRVFLKVEMVDNHKYKMNRERKMWLPHSNADQKDPIFMEHEDGLQSGKVWNEKGADFRNVFFSTKNHKNGNMTVDSLRRYKASVLIEDCHGECIEFDDPRQTFVTKSPAPSKRKATKEEEITEPAAKKTKEIPRQYTQSREYFDWQYDCRPGNQERQIAAEEAKENVQPTEWIQKASESLLEDQRELLSDFFCFRVAAPPHSCLFSCTSLFPRSL</sequence>
<evidence type="ECO:0000313" key="8">
    <source>
        <dbReference type="Proteomes" id="UP000095282"/>
    </source>
</evidence>
<dbReference type="GO" id="GO:0045893">
    <property type="term" value="P:positive regulation of DNA-templated transcription"/>
    <property type="evidence" value="ECO:0007669"/>
    <property type="project" value="InterPro"/>
</dbReference>
<dbReference type="GO" id="GO:0003677">
    <property type="term" value="F:DNA binding"/>
    <property type="evidence" value="ECO:0007669"/>
    <property type="project" value="UniProtKB-UniRule"/>
</dbReference>
<dbReference type="SUPFAM" id="SSF49417">
    <property type="entry name" value="p53-like transcription factors"/>
    <property type="match status" value="1"/>
</dbReference>
<evidence type="ECO:0000256" key="5">
    <source>
        <dbReference type="PROSITE-ProRule" id="PRU00201"/>
    </source>
</evidence>
<keyword evidence="4 5" id="KW-0539">Nucleus</keyword>
<evidence type="ECO:0000256" key="4">
    <source>
        <dbReference type="ARBA" id="ARBA00023242"/>
    </source>
</evidence>
<evidence type="ECO:0000256" key="1">
    <source>
        <dbReference type="ARBA" id="ARBA00023015"/>
    </source>
</evidence>
<keyword evidence="8" id="KW-1185">Reference proteome</keyword>
<evidence type="ECO:0000256" key="2">
    <source>
        <dbReference type="ARBA" id="ARBA00023125"/>
    </source>
</evidence>